<evidence type="ECO:0000313" key="1">
    <source>
        <dbReference type="EMBL" id="CAJ2504166.1"/>
    </source>
</evidence>
<dbReference type="EMBL" id="CAUWAG010000006">
    <property type="protein sequence ID" value="CAJ2504166.1"/>
    <property type="molecule type" value="Genomic_DNA"/>
</dbReference>
<reference evidence="1" key="1">
    <citation type="submission" date="2023-10" db="EMBL/GenBank/DDBJ databases">
        <authorList>
            <person name="Hackl T."/>
        </authorList>
    </citation>
    <scope>NUCLEOTIDE SEQUENCE</scope>
</reference>
<dbReference type="AlphaFoldDB" id="A0AAI8VGK8"/>
<sequence length="330" mass="35521">MAANTNTAWIAALQVSRSTDDGKTFKPLGVIAKGPRDLNAGCLLELPTTTTAAGNATTGKRASPTILAAYEDNEITANGTYVMFRLVVARSEDGGKTWTDPKTVVQRSATPLPLQVYGPFLRIAEDGKTIQMTYSDMLSATNQQISRVTSLDFSETWTQPTNLRLHPDNARMRDGSNSIVSVGERLVMAVDVQTDTSMRLDYVISGDDGRSWGGRGTVFDPGSNNTAISGQMVRIGSYLAVVFLTNKDIGPIDPNAVPAPSGDPAGVGYANRVVFSDGIVRDGRLRWTETPLELWPVDSEWTGAVQLSDKSIMALSCRDFAAYGKIVSMT</sequence>
<dbReference type="Gene3D" id="2.120.10.10">
    <property type="match status" value="1"/>
</dbReference>
<dbReference type="PANTHER" id="PTHR38792">
    <property type="entry name" value="BNR/ASP-BOX REPEAT DOMAIN PROTEIN (AFU_ORTHOLOGUE AFUA_7G06430)-RELATED"/>
    <property type="match status" value="1"/>
</dbReference>
<evidence type="ECO:0000313" key="2">
    <source>
        <dbReference type="Proteomes" id="UP001295740"/>
    </source>
</evidence>
<name>A0AAI8VGK8_9PEZI</name>
<accession>A0AAI8VGK8</accession>
<protein>
    <submittedName>
        <fullName evidence="1">Uu.00g115600.m01.CDS01</fullName>
    </submittedName>
</protein>
<gene>
    <name evidence="1" type="ORF">KHLLAP_LOCUS4634</name>
</gene>
<dbReference type="InterPro" id="IPR036278">
    <property type="entry name" value="Sialidase_sf"/>
</dbReference>
<dbReference type="CDD" id="cd15482">
    <property type="entry name" value="Sialidase_non-viral"/>
    <property type="match status" value="1"/>
</dbReference>
<keyword evidence="2" id="KW-1185">Reference proteome</keyword>
<dbReference type="Proteomes" id="UP001295740">
    <property type="component" value="Unassembled WGS sequence"/>
</dbReference>
<dbReference type="SUPFAM" id="SSF50939">
    <property type="entry name" value="Sialidases"/>
    <property type="match status" value="1"/>
</dbReference>
<organism evidence="1 2">
    <name type="scientific">Anthostomella pinea</name>
    <dbReference type="NCBI Taxonomy" id="933095"/>
    <lineage>
        <taxon>Eukaryota</taxon>
        <taxon>Fungi</taxon>
        <taxon>Dikarya</taxon>
        <taxon>Ascomycota</taxon>
        <taxon>Pezizomycotina</taxon>
        <taxon>Sordariomycetes</taxon>
        <taxon>Xylariomycetidae</taxon>
        <taxon>Xylariales</taxon>
        <taxon>Xylariaceae</taxon>
        <taxon>Anthostomella</taxon>
    </lineage>
</organism>
<proteinExistence type="predicted"/>
<comment type="caution">
    <text evidence="1">The sequence shown here is derived from an EMBL/GenBank/DDBJ whole genome shotgun (WGS) entry which is preliminary data.</text>
</comment>
<dbReference type="PANTHER" id="PTHR38792:SF3">
    <property type="entry name" value="BNR_ASP-BOX REPEAT DOMAIN PROTEIN (AFU_ORTHOLOGUE AFUA_7G06430)-RELATED"/>
    <property type="match status" value="1"/>
</dbReference>